<dbReference type="PANTHER" id="PTHR43861">
    <property type="entry name" value="TRANS-ACONITATE 2-METHYLTRANSFERASE-RELATED"/>
    <property type="match status" value="1"/>
</dbReference>
<keyword evidence="1" id="KW-0489">Methyltransferase</keyword>
<keyword evidence="1" id="KW-0808">Transferase</keyword>
<protein>
    <submittedName>
        <fullName evidence="1">3-demethylubiquinol 3-o-methyltransferase</fullName>
        <ecNumber evidence="1">2.1.1.64</ecNumber>
    </submittedName>
</protein>
<dbReference type="EMBL" id="LNQE01000934">
    <property type="protein sequence ID" value="KUG22889.1"/>
    <property type="molecule type" value="Genomic_DNA"/>
</dbReference>
<reference evidence="1" key="1">
    <citation type="journal article" date="2015" name="Proc. Natl. Acad. Sci. U.S.A.">
        <title>Networks of energetic and metabolic interactions define dynamics in microbial communities.</title>
        <authorList>
            <person name="Embree M."/>
            <person name="Liu J.K."/>
            <person name="Al-Bassam M.M."/>
            <person name="Zengler K."/>
        </authorList>
    </citation>
    <scope>NUCLEOTIDE SEQUENCE</scope>
</reference>
<dbReference type="Gene3D" id="3.40.50.150">
    <property type="entry name" value="Vaccinia Virus protein VP39"/>
    <property type="match status" value="1"/>
</dbReference>
<dbReference type="EC" id="2.1.1.64" evidence="1"/>
<dbReference type="GO" id="GO:0061542">
    <property type="term" value="F:3-demethylubiquinol 3-O-methyltransferase activity"/>
    <property type="evidence" value="ECO:0007669"/>
    <property type="project" value="UniProtKB-EC"/>
</dbReference>
<dbReference type="PANTHER" id="PTHR43861:SF6">
    <property type="entry name" value="METHYLTRANSFERASE TYPE 11"/>
    <property type="match status" value="1"/>
</dbReference>
<organism evidence="1">
    <name type="scientific">hydrocarbon metagenome</name>
    <dbReference type="NCBI Taxonomy" id="938273"/>
    <lineage>
        <taxon>unclassified sequences</taxon>
        <taxon>metagenomes</taxon>
        <taxon>ecological metagenomes</taxon>
    </lineage>
</organism>
<name>A0A0W8FQ03_9ZZZZ</name>
<dbReference type="CDD" id="cd02440">
    <property type="entry name" value="AdoMet_MTases"/>
    <property type="match status" value="1"/>
</dbReference>
<dbReference type="SUPFAM" id="SSF53335">
    <property type="entry name" value="S-adenosyl-L-methionine-dependent methyltransferases"/>
    <property type="match status" value="1"/>
</dbReference>
<comment type="caution">
    <text evidence="1">The sequence shown here is derived from an EMBL/GenBank/DDBJ whole genome shotgun (WGS) entry which is preliminary data.</text>
</comment>
<dbReference type="Pfam" id="PF13489">
    <property type="entry name" value="Methyltransf_23"/>
    <property type="match status" value="1"/>
</dbReference>
<proteinExistence type="predicted"/>
<sequence length="308" mass="34933">MRKWLPTELEEIVCDYCGSKNVAREFMRGDGMRVVECAECGLAFLNPRPKAEYIPLFYEKDYFTGVSIEKGLGGLCLERGLEEQNNKSQLMPRSIMLIKEIFGTLKNLKILEIGCASGDLLSFIKDEGAFVKGLEISDFAAELARKRGLDVATGTIESFIIETSEAFDVVIAMEVIEHIQKPTEFISLVEKLIKPGGVLLLSTPNYFCTNCYGRKWFGFNASYEHIYYFSLKVLDKIASKCGLKITYNETSWFLGGPKESATFIGRQIEKIIFSWETLKHYSLCDVIKLKPFKYGHTMIVVMSKNYVL</sequence>
<accession>A0A0W8FQ03</accession>
<dbReference type="AlphaFoldDB" id="A0A0W8FQ03"/>
<dbReference type="GO" id="GO:0032259">
    <property type="term" value="P:methylation"/>
    <property type="evidence" value="ECO:0007669"/>
    <property type="project" value="UniProtKB-KW"/>
</dbReference>
<dbReference type="InterPro" id="IPR029063">
    <property type="entry name" value="SAM-dependent_MTases_sf"/>
</dbReference>
<evidence type="ECO:0000313" key="1">
    <source>
        <dbReference type="EMBL" id="KUG22889.1"/>
    </source>
</evidence>
<gene>
    <name evidence="1" type="ORF">ASZ90_007324</name>
</gene>